<proteinExistence type="predicted"/>
<reference evidence="2" key="2">
    <citation type="submission" date="2025-08" db="UniProtKB">
        <authorList>
            <consortium name="RefSeq"/>
        </authorList>
    </citation>
    <scope>IDENTIFICATION</scope>
    <source>
        <tissue evidence="2">Leaf</tissue>
    </source>
</reference>
<dbReference type="RefSeq" id="XP_075074434.1">
    <property type="nucleotide sequence ID" value="XM_075218333.1"/>
</dbReference>
<gene>
    <name evidence="2" type="primary">LOC142162031</name>
</gene>
<organism evidence="1 2">
    <name type="scientific">Nicotiana tabacum</name>
    <name type="common">Common tobacco</name>
    <dbReference type="NCBI Taxonomy" id="4097"/>
    <lineage>
        <taxon>Eukaryota</taxon>
        <taxon>Viridiplantae</taxon>
        <taxon>Streptophyta</taxon>
        <taxon>Embryophyta</taxon>
        <taxon>Tracheophyta</taxon>
        <taxon>Spermatophyta</taxon>
        <taxon>Magnoliopsida</taxon>
        <taxon>eudicotyledons</taxon>
        <taxon>Gunneridae</taxon>
        <taxon>Pentapetalae</taxon>
        <taxon>asterids</taxon>
        <taxon>lamiids</taxon>
        <taxon>Solanales</taxon>
        <taxon>Solanaceae</taxon>
        <taxon>Nicotianoideae</taxon>
        <taxon>Nicotianeae</taxon>
        <taxon>Nicotiana</taxon>
    </lineage>
</organism>
<keyword evidence="1" id="KW-1185">Reference proteome</keyword>
<evidence type="ECO:0000313" key="2">
    <source>
        <dbReference type="RefSeq" id="XP_075074434.1"/>
    </source>
</evidence>
<name>A0AC58RNX8_TOBAC</name>
<sequence>METQSSEKQNDQMQTPKVNFDIPLHFTSGRNINRLDVPREQVPKVIPPQSNGSYVEQTAQQEEVVDIHVDSMETQVPDNDVVQPENQNSVIVTDVVRSHSGIPEEPTSEPVNYDQALHDKDADKWVVAMKSEIGFMYSNQVWDLIEPPDGVKPIGCK</sequence>
<protein>
    <submittedName>
        <fullName evidence="2">Uncharacterized protein LOC142162031</fullName>
    </submittedName>
</protein>
<dbReference type="Proteomes" id="UP000790787">
    <property type="component" value="Chromosome 7"/>
</dbReference>
<evidence type="ECO:0000313" key="1">
    <source>
        <dbReference type="Proteomes" id="UP000790787"/>
    </source>
</evidence>
<accession>A0AC58RNX8</accession>
<reference evidence="1" key="1">
    <citation type="journal article" date="2014" name="Nat. Commun.">
        <title>The tobacco genome sequence and its comparison with those of tomato and potato.</title>
        <authorList>
            <person name="Sierro N."/>
            <person name="Battey J.N."/>
            <person name="Ouadi S."/>
            <person name="Bakaher N."/>
            <person name="Bovet L."/>
            <person name="Willig A."/>
            <person name="Goepfert S."/>
            <person name="Peitsch M.C."/>
            <person name="Ivanov N.V."/>
        </authorList>
    </citation>
    <scope>NUCLEOTIDE SEQUENCE [LARGE SCALE GENOMIC DNA]</scope>
</reference>